<reference evidence="1" key="1">
    <citation type="journal article" date="2017" name="Science">
        <title>Giant viruses with an expanded complement of translation system components.</title>
        <authorList>
            <person name="Schulz F."/>
            <person name="Yutin N."/>
            <person name="Ivanova N.N."/>
            <person name="Ortega D.R."/>
            <person name="Lee T.K."/>
            <person name="Vierheilig J."/>
            <person name="Daims H."/>
            <person name="Horn M."/>
            <person name="Wagner M."/>
            <person name="Jensen G.J."/>
            <person name="Kyrpides N.C."/>
            <person name="Koonin E.V."/>
            <person name="Woyke T."/>
        </authorList>
    </citation>
    <scope>NUCLEOTIDE SEQUENCE</scope>
    <source>
        <strain evidence="1">KNV1</strain>
    </source>
</reference>
<organism evidence="1">
    <name type="scientific">Klosneuvirus KNV1</name>
    <dbReference type="NCBI Taxonomy" id="1977640"/>
    <lineage>
        <taxon>Viruses</taxon>
        <taxon>Varidnaviria</taxon>
        <taxon>Bamfordvirae</taxon>
        <taxon>Nucleocytoviricota</taxon>
        <taxon>Megaviricetes</taxon>
        <taxon>Imitervirales</taxon>
        <taxon>Mimiviridae</taxon>
        <taxon>Klosneuvirinae</taxon>
        <taxon>Klosneuvirus</taxon>
    </lineage>
</organism>
<name>A0A1V0SJU8_9VIRU</name>
<gene>
    <name evidence="1" type="ORF">Klosneuvirus_3_33</name>
</gene>
<dbReference type="EMBL" id="KY684110">
    <property type="protein sequence ID" value="ARF11898.1"/>
    <property type="molecule type" value="Genomic_DNA"/>
</dbReference>
<sequence length="312" mass="36055">MTSFIITCPAQTTPNGTKYGQVITCNTLDKLKSELLKVVTNENIKNIKVIGMNGDIYTFNFDESGGYLTSGNNIIEVPDVIKNLYQEKKQYLVLFDDSCQIYDYNGLKDMILLIRNIPSTWKIISQPDRTVYTYDPQTNLFKASNGSKLPDELTKHLSTNYKLIMHFYEDLNNPIKTFQKEMCPEQFVSKDNSIYNVKTYLMYLTNSQKLKYEPSEHAKLYRVDIIRNDEKVGEINEIGLYFNNILVMSSLGELFQSFKKIMQSVKEIVAKNIKENPKPVLMHKLNELNTVINNCTDKDKLYGYLTTINNMI</sequence>
<proteinExistence type="predicted"/>
<evidence type="ECO:0000313" key="1">
    <source>
        <dbReference type="EMBL" id="ARF11898.1"/>
    </source>
</evidence>
<accession>A0A1V0SJU8</accession>
<protein>
    <submittedName>
        <fullName evidence="1">Uncharacterized protein</fullName>
    </submittedName>
</protein>